<dbReference type="AlphaFoldDB" id="Q0UN12"/>
<evidence type="ECO:0000313" key="1">
    <source>
        <dbReference type="EMBL" id="EAT85503.1"/>
    </source>
</evidence>
<accession>Q0UN12</accession>
<name>Q0UN12_PHANO</name>
<dbReference type="InParanoid" id="Q0UN12"/>
<dbReference type="Proteomes" id="UP000001055">
    <property type="component" value="Unassembled WGS sequence"/>
</dbReference>
<reference evidence="2" key="1">
    <citation type="journal article" date="2007" name="Plant Cell">
        <title>Dothideomycete-plant interactions illuminated by genome sequencing and EST analysis of the wheat pathogen Stagonospora nodorum.</title>
        <authorList>
            <person name="Hane J.K."/>
            <person name="Lowe R.G."/>
            <person name="Solomon P.S."/>
            <person name="Tan K.C."/>
            <person name="Schoch C.L."/>
            <person name="Spatafora J.W."/>
            <person name="Crous P.W."/>
            <person name="Kodira C."/>
            <person name="Birren B.W."/>
            <person name="Galagan J.E."/>
            <person name="Torriani S.F."/>
            <person name="McDonald B.A."/>
            <person name="Oliver R.P."/>
        </authorList>
    </citation>
    <scope>NUCLEOTIDE SEQUENCE [LARGE SCALE GENOMIC DNA]</scope>
    <source>
        <strain evidence="2">SN15 / ATCC MYA-4574 / FGSC 10173</strain>
    </source>
</reference>
<dbReference type="KEGG" id="pno:SNOG_06852"/>
<gene>
    <name evidence="1" type="ORF">SNOG_06852</name>
</gene>
<protein>
    <submittedName>
        <fullName evidence="1">Uncharacterized protein</fullName>
    </submittedName>
</protein>
<evidence type="ECO:0000313" key="2">
    <source>
        <dbReference type="Proteomes" id="UP000001055"/>
    </source>
</evidence>
<dbReference type="GeneID" id="5974103"/>
<organism evidence="1 2">
    <name type="scientific">Phaeosphaeria nodorum (strain SN15 / ATCC MYA-4574 / FGSC 10173)</name>
    <name type="common">Glume blotch fungus</name>
    <name type="synonym">Parastagonospora nodorum</name>
    <dbReference type="NCBI Taxonomy" id="321614"/>
    <lineage>
        <taxon>Eukaryota</taxon>
        <taxon>Fungi</taxon>
        <taxon>Dikarya</taxon>
        <taxon>Ascomycota</taxon>
        <taxon>Pezizomycotina</taxon>
        <taxon>Dothideomycetes</taxon>
        <taxon>Pleosporomycetidae</taxon>
        <taxon>Pleosporales</taxon>
        <taxon>Pleosporineae</taxon>
        <taxon>Phaeosphaeriaceae</taxon>
        <taxon>Parastagonospora</taxon>
    </lineage>
</organism>
<dbReference type="EMBL" id="CH445334">
    <property type="protein sequence ID" value="EAT85503.1"/>
    <property type="molecule type" value="Genomic_DNA"/>
</dbReference>
<proteinExistence type="predicted"/>
<sequence length="38" mass="4274">MSGVDTTGLELGSCKGSGRELNLVHWVKFYSVWLLLYN</sequence>
<dbReference type="RefSeq" id="XP_001797213.1">
    <property type="nucleotide sequence ID" value="XM_001797161.1"/>
</dbReference>